<dbReference type="GO" id="GO:0005975">
    <property type="term" value="P:carbohydrate metabolic process"/>
    <property type="evidence" value="ECO:0007669"/>
    <property type="project" value="InterPro"/>
</dbReference>
<dbReference type="Pfam" id="PF00232">
    <property type="entry name" value="Glyco_hydro_1"/>
    <property type="match status" value="1"/>
</dbReference>
<proteinExistence type="inferred from homology"/>
<sequence>MLGFDAYRFSISWSRIFPDGLGTKVNDEGVAFYNDIINSLLEKGKRPLMLYIYALSCQTKNS</sequence>
<name>A0A2P2MH99_RHIMU</name>
<reference evidence="3" key="1">
    <citation type="submission" date="2018-02" db="EMBL/GenBank/DDBJ databases">
        <title>Rhizophora mucronata_Transcriptome.</title>
        <authorList>
            <person name="Meera S.P."/>
            <person name="Sreeshan A."/>
            <person name="Augustine A."/>
        </authorList>
    </citation>
    <scope>NUCLEOTIDE SEQUENCE</scope>
    <source>
        <tissue evidence="3">Leaf</tissue>
    </source>
</reference>
<dbReference type="Gene3D" id="3.20.20.80">
    <property type="entry name" value="Glycosidases"/>
    <property type="match status" value="1"/>
</dbReference>
<dbReference type="GO" id="GO:0008422">
    <property type="term" value="F:beta-glucosidase activity"/>
    <property type="evidence" value="ECO:0007669"/>
    <property type="project" value="TreeGrafter"/>
</dbReference>
<accession>A0A2P2MH99</accession>
<comment type="similarity">
    <text evidence="1 2">Belongs to the glycosyl hydrolase 1 family.</text>
</comment>
<evidence type="ECO:0000256" key="1">
    <source>
        <dbReference type="ARBA" id="ARBA00010838"/>
    </source>
</evidence>
<evidence type="ECO:0000313" key="3">
    <source>
        <dbReference type="EMBL" id="MBX29547.1"/>
    </source>
</evidence>
<evidence type="ECO:0000256" key="2">
    <source>
        <dbReference type="RuleBase" id="RU003690"/>
    </source>
</evidence>
<organism evidence="3">
    <name type="scientific">Rhizophora mucronata</name>
    <name type="common">Asiatic mangrove</name>
    <dbReference type="NCBI Taxonomy" id="61149"/>
    <lineage>
        <taxon>Eukaryota</taxon>
        <taxon>Viridiplantae</taxon>
        <taxon>Streptophyta</taxon>
        <taxon>Embryophyta</taxon>
        <taxon>Tracheophyta</taxon>
        <taxon>Spermatophyta</taxon>
        <taxon>Magnoliopsida</taxon>
        <taxon>eudicotyledons</taxon>
        <taxon>Gunneridae</taxon>
        <taxon>Pentapetalae</taxon>
        <taxon>rosids</taxon>
        <taxon>fabids</taxon>
        <taxon>Malpighiales</taxon>
        <taxon>Rhizophoraceae</taxon>
        <taxon>Rhizophora</taxon>
    </lineage>
</organism>
<dbReference type="InterPro" id="IPR001360">
    <property type="entry name" value="Glyco_hydro_1"/>
</dbReference>
<dbReference type="AlphaFoldDB" id="A0A2P2MH99"/>
<dbReference type="EMBL" id="GGEC01049063">
    <property type="protein sequence ID" value="MBX29547.1"/>
    <property type="molecule type" value="Transcribed_RNA"/>
</dbReference>
<protein>
    <submittedName>
        <fullName evidence="3">Beta-glucosidase</fullName>
    </submittedName>
</protein>
<dbReference type="InterPro" id="IPR017853">
    <property type="entry name" value="GH"/>
</dbReference>
<dbReference type="SUPFAM" id="SSF51445">
    <property type="entry name" value="(Trans)glycosidases"/>
    <property type="match status" value="1"/>
</dbReference>
<dbReference type="PANTHER" id="PTHR10353">
    <property type="entry name" value="GLYCOSYL HYDROLASE"/>
    <property type="match status" value="1"/>
</dbReference>
<dbReference type="PANTHER" id="PTHR10353:SF310">
    <property type="entry name" value="BETA-GLUCOSIDASE 42"/>
    <property type="match status" value="1"/>
</dbReference>